<dbReference type="RefSeq" id="WP_353710627.1">
    <property type="nucleotide sequence ID" value="NZ_CP159279.1"/>
</dbReference>
<gene>
    <name evidence="1" type="ORF">ABRP34_13970</name>
</gene>
<dbReference type="AlphaFoldDB" id="A0AAU8EKK9"/>
<organism evidence="1">
    <name type="scientific">Arthrobacter sp. K5</name>
    <dbReference type="NCBI Taxonomy" id="2839623"/>
    <lineage>
        <taxon>Bacteria</taxon>
        <taxon>Bacillati</taxon>
        <taxon>Actinomycetota</taxon>
        <taxon>Actinomycetes</taxon>
        <taxon>Micrococcales</taxon>
        <taxon>Micrococcaceae</taxon>
        <taxon>Arthrobacter</taxon>
    </lineage>
</organism>
<accession>A0AAU8EKK9</accession>
<dbReference type="EMBL" id="CP159279">
    <property type="protein sequence ID" value="XCH09954.1"/>
    <property type="molecule type" value="Genomic_DNA"/>
</dbReference>
<proteinExistence type="predicted"/>
<evidence type="ECO:0000313" key="1">
    <source>
        <dbReference type="EMBL" id="XCH09954.1"/>
    </source>
</evidence>
<protein>
    <submittedName>
        <fullName evidence="1">Uncharacterized protein</fullName>
    </submittedName>
</protein>
<reference evidence="1" key="1">
    <citation type="submission" date="2024-06" db="EMBL/GenBank/DDBJ databases">
        <title>Biodegradation of dimethachlon by Arthrobacter sp. K5: mechanistic insights and ecological implications.</title>
        <authorList>
            <person name="Hu S."/>
            <person name="Lu P."/>
        </authorList>
    </citation>
    <scope>NUCLEOTIDE SEQUENCE</scope>
    <source>
        <strain evidence="1">K5</strain>
    </source>
</reference>
<name>A0AAU8EKK9_9MICC</name>
<sequence>MAKAVTFSMTAVPKNGAQGSFRNTVLSLETANLKDCFLSVFHIGDSYALLSGEALPASHTTTNAALRAYLLRGLVGNASDLDFDVKIDRRSESTRSRS</sequence>